<dbReference type="Gene3D" id="3.30.460.10">
    <property type="entry name" value="Beta Polymerase, domain 2"/>
    <property type="match status" value="1"/>
</dbReference>
<gene>
    <name evidence="8" type="ORF">g.50283</name>
</gene>
<dbReference type="FunFam" id="3.30.460.10:FF:000006">
    <property type="entry name" value="non-canonical poly(A) RNA polymerase PAPD5"/>
    <property type="match status" value="1"/>
</dbReference>
<keyword evidence="4" id="KW-0808">Transferase</keyword>
<keyword evidence="6" id="KW-0460">Magnesium</keyword>
<evidence type="ECO:0000259" key="7">
    <source>
        <dbReference type="Pfam" id="PF22600"/>
    </source>
</evidence>
<dbReference type="InterPro" id="IPR045862">
    <property type="entry name" value="Trf4-like"/>
</dbReference>
<dbReference type="GO" id="GO:0031123">
    <property type="term" value="P:RNA 3'-end processing"/>
    <property type="evidence" value="ECO:0007669"/>
    <property type="project" value="TreeGrafter"/>
</dbReference>
<dbReference type="InterPro" id="IPR054708">
    <property type="entry name" value="MTPAP-like_central"/>
</dbReference>
<dbReference type="GO" id="GO:0046872">
    <property type="term" value="F:metal ion binding"/>
    <property type="evidence" value="ECO:0007669"/>
    <property type="project" value="UniProtKB-KW"/>
</dbReference>
<evidence type="ECO:0000313" key="8">
    <source>
        <dbReference type="EMBL" id="JAS40087.1"/>
    </source>
</evidence>
<dbReference type="GO" id="GO:0043634">
    <property type="term" value="P:polyadenylation-dependent ncRNA catabolic process"/>
    <property type="evidence" value="ECO:0007669"/>
    <property type="project" value="TreeGrafter"/>
</dbReference>
<dbReference type="GO" id="GO:1990817">
    <property type="term" value="F:poly(A) RNA polymerase activity"/>
    <property type="evidence" value="ECO:0007669"/>
    <property type="project" value="UniProtKB-EC"/>
</dbReference>
<protein>
    <recommendedName>
        <fullName evidence="3">polynucleotide adenylyltransferase</fullName>
        <ecNumber evidence="3">2.7.7.19</ecNumber>
    </recommendedName>
</protein>
<feature type="non-terminal residue" evidence="8">
    <location>
        <position position="162"/>
    </location>
</feature>
<evidence type="ECO:0000256" key="5">
    <source>
        <dbReference type="ARBA" id="ARBA00022723"/>
    </source>
</evidence>
<dbReference type="InterPro" id="IPR043519">
    <property type="entry name" value="NT_sf"/>
</dbReference>
<dbReference type="CDD" id="cd05402">
    <property type="entry name" value="NT_PAP_TUTase"/>
    <property type="match status" value="1"/>
</dbReference>
<dbReference type="GO" id="GO:0003729">
    <property type="term" value="F:mRNA binding"/>
    <property type="evidence" value="ECO:0007669"/>
    <property type="project" value="TreeGrafter"/>
</dbReference>
<keyword evidence="5" id="KW-0479">Metal-binding</keyword>
<comment type="similarity">
    <text evidence="2">Belongs to the DNA polymerase type-B-like family.</text>
</comment>
<proteinExistence type="inferred from homology"/>
<accession>A0A1B6EQ66</accession>
<sequence>VGHALGSVMHAAHQPTTASLNDLHLLASRKRKKENRASTRDLNYLCEEIHGQFGGFPWVVKDYHYRGVDGLHDEIEHFYRWMQPNQVEQAVRADVIKRVEAIIVALWPDAEVQVYGSFQTNLYLPTSDIDLAVIGQWSHLPLRTLEKVLLEKDIADEATIKV</sequence>
<dbReference type="Pfam" id="PF22600">
    <property type="entry name" value="MTPAP-like_central"/>
    <property type="match status" value="1"/>
</dbReference>
<dbReference type="EMBL" id="GECZ01029682">
    <property type="protein sequence ID" value="JAS40087.1"/>
    <property type="molecule type" value="Transcribed_RNA"/>
</dbReference>
<dbReference type="GO" id="GO:0005730">
    <property type="term" value="C:nucleolus"/>
    <property type="evidence" value="ECO:0007669"/>
    <property type="project" value="TreeGrafter"/>
</dbReference>
<dbReference type="GO" id="GO:0031499">
    <property type="term" value="C:TRAMP complex"/>
    <property type="evidence" value="ECO:0007669"/>
    <property type="project" value="TreeGrafter"/>
</dbReference>
<dbReference type="PANTHER" id="PTHR23092:SF15">
    <property type="entry name" value="INACTIVE NON-CANONICAL POLY(A) RNA POLYMERASE PROTEIN TRF4-2-RELATED"/>
    <property type="match status" value="1"/>
</dbReference>
<feature type="non-terminal residue" evidence="8">
    <location>
        <position position="1"/>
    </location>
</feature>
<evidence type="ECO:0000256" key="6">
    <source>
        <dbReference type="ARBA" id="ARBA00022842"/>
    </source>
</evidence>
<feature type="domain" description="Poly(A) RNA polymerase mitochondrial-like central palm" evidence="7">
    <location>
        <begin position="71"/>
        <end position="134"/>
    </location>
</feature>
<evidence type="ECO:0000256" key="2">
    <source>
        <dbReference type="ARBA" id="ARBA00008593"/>
    </source>
</evidence>
<dbReference type="EC" id="2.7.7.19" evidence="3"/>
<dbReference type="AlphaFoldDB" id="A0A1B6EQ66"/>
<evidence type="ECO:0000256" key="1">
    <source>
        <dbReference type="ARBA" id="ARBA00001936"/>
    </source>
</evidence>
<dbReference type="PANTHER" id="PTHR23092">
    <property type="entry name" value="POLY(A) RNA POLYMERASE"/>
    <property type="match status" value="1"/>
</dbReference>
<evidence type="ECO:0000256" key="4">
    <source>
        <dbReference type="ARBA" id="ARBA00022679"/>
    </source>
</evidence>
<reference evidence="8" key="1">
    <citation type="submission" date="2015-11" db="EMBL/GenBank/DDBJ databases">
        <title>De novo transcriptome assembly of four potential Pierce s Disease insect vectors from Arizona vineyards.</title>
        <authorList>
            <person name="Tassone E.E."/>
        </authorList>
    </citation>
    <scope>NUCLEOTIDE SEQUENCE</scope>
</reference>
<comment type="cofactor">
    <cofactor evidence="1">
        <name>Mn(2+)</name>
        <dbReference type="ChEBI" id="CHEBI:29035"/>
    </cofactor>
</comment>
<organism evidence="8">
    <name type="scientific">Cuerna arida</name>
    <dbReference type="NCBI Taxonomy" id="1464854"/>
    <lineage>
        <taxon>Eukaryota</taxon>
        <taxon>Metazoa</taxon>
        <taxon>Ecdysozoa</taxon>
        <taxon>Arthropoda</taxon>
        <taxon>Hexapoda</taxon>
        <taxon>Insecta</taxon>
        <taxon>Pterygota</taxon>
        <taxon>Neoptera</taxon>
        <taxon>Paraneoptera</taxon>
        <taxon>Hemiptera</taxon>
        <taxon>Auchenorrhyncha</taxon>
        <taxon>Membracoidea</taxon>
        <taxon>Cicadellidae</taxon>
        <taxon>Cicadellinae</taxon>
        <taxon>Proconiini</taxon>
        <taxon>Cuerna</taxon>
    </lineage>
</organism>
<name>A0A1B6EQ66_9HEMI</name>
<dbReference type="SUPFAM" id="SSF81301">
    <property type="entry name" value="Nucleotidyltransferase"/>
    <property type="match status" value="1"/>
</dbReference>
<evidence type="ECO:0000256" key="3">
    <source>
        <dbReference type="ARBA" id="ARBA00012388"/>
    </source>
</evidence>